<dbReference type="RefSeq" id="WP_274455201.1">
    <property type="nucleotide sequence ID" value="NZ_CP067097.1"/>
</dbReference>
<comment type="caution">
    <text evidence="1">The sequence shown here is derived from an EMBL/GenBank/DDBJ whole genome shotgun (WGS) entry which is preliminary data.</text>
</comment>
<evidence type="ECO:0000313" key="1">
    <source>
        <dbReference type="EMBL" id="MDQ0188826.1"/>
    </source>
</evidence>
<sequence>MPSVICFGVINANTSQQNSGVFIGEIICGGWDANQKQNQGHGSVYGFCNVIVNQWNATLDNFEAFDGFIADQDFKPLAGMNV</sequence>
<name>A0ABT9XEW0_9BACL</name>
<organism evidence="1 2">
    <name type="scientific">Alicyclobacillus cycloheptanicus</name>
    <dbReference type="NCBI Taxonomy" id="1457"/>
    <lineage>
        <taxon>Bacteria</taxon>
        <taxon>Bacillati</taxon>
        <taxon>Bacillota</taxon>
        <taxon>Bacilli</taxon>
        <taxon>Bacillales</taxon>
        <taxon>Alicyclobacillaceae</taxon>
        <taxon>Alicyclobacillus</taxon>
    </lineage>
</organism>
<dbReference type="EMBL" id="JAUSTP010000002">
    <property type="protein sequence ID" value="MDQ0188826.1"/>
    <property type="molecule type" value="Genomic_DNA"/>
</dbReference>
<evidence type="ECO:0000313" key="2">
    <source>
        <dbReference type="Proteomes" id="UP001232973"/>
    </source>
</evidence>
<evidence type="ECO:0008006" key="3">
    <source>
        <dbReference type="Google" id="ProtNLM"/>
    </source>
</evidence>
<protein>
    <recommendedName>
        <fullName evidence="3">Spore germination protein gerPA/gerPF</fullName>
    </recommendedName>
</protein>
<proteinExistence type="predicted"/>
<gene>
    <name evidence="1" type="ORF">J2S03_000638</name>
</gene>
<dbReference type="Proteomes" id="UP001232973">
    <property type="component" value="Unassembled WGS sequence"/>
</dbReference>
<accession>A0ABT9XEW0</accession>
<keyword evidence="2" id="KW-1185">Reference proteome</keyword>
<reference evidence="1 2" key="1">
    <citation type="submission" date="2023-07" db="EMBL/GenBank/DDBJ databases">
        <title>Genomic Encyclopedia of Type Strains, Phase IV (KMG-IV): sequencing the most valuable type-strain genomes for metagenomic binning, comparative biology and taxonomic classification.</title>
        <authorList>
            <person name="Goeker M."/>
        </authorList>
    </citation>
    <scope>NUCLEOTIDE SEQUENCE [LARGE SCALE GENOMIC DNA]</scope>
    <source>
        <strain evidence="1 2">DSM 4006</strain>
    </source>
</reference>